<dbReference type="Proteomes" id="UP000297703">
    <property type="component" value="Unassembled WGS sequence"/>
</dbReference>
<comment type="caution">
    <text evidence="2">The sequence shown here is derived from an EMBL/GenBank/DDBJ whole genome shotgun (WGS) entry which is preliminary data.</text>
</comment>
<keyword evidence="3" id="KW-1185">Reference proteome</keyword>
<organism evidence="2 3">
    <name type="scientific">Platysternon megacephalum</name>
    <name type="common">big-headed turtle</name>
    <dbReference type="NCBI Taxonomy" id="55544"/>
    <lineage>
        <taxon>Eukaryota</taxon>
        <taxon>Metazoa</taxon>
        <taxon>Chordata</taxon>
        <taxon>Craniata</taxon>
        <taxon>Vertebrata</taxon>
        <taxon>Euteleostomi</taxon>
        <taxon>Archelosauria</taxon>
        <taxon>Testudinata</taxon>
        <taxon>Testudines</taxon>
        <taxon>Cryptodira</taxon>
        <taxon>Durocryptodira</taxon>
        <taxon>Testudinoidea</taxon>
        <taxon>Platysternidae</taxon>
        <taxon>Platysternon</taxon>
    </lineage>
</organism>
<evidence type="ECO:0000256" key="1">
    <source>
        <dbReference type="SAM" id="Phobius"/>
    </source>
</evidence>
<feature type="transmembrane region" description="Helical" evidence="1">
    <location>
        <begin position="22"/>
        <end position="39"/>
    </location>
</feature>
<reference evidence="2 3" key="1">
    <citation type="submission" date="2019-04" db="EMBL/GenBank/DDBJ databases">
        <title>Draft genome of the big-headed turtle Platysternon megacephalum.</title>
        <authorList>
            <person name="Gong S."/>
        </authorList>
    </citation>
    <scope>NUCLEOTIDE SEQUENCE [LARGE SCALE GENOMIC DNA]</scope>
    <source>
        <strain evidence="2">DO16091913</strain>
        <tissue evidence="2">Muscle</tissue>
    </source>
</reference>
<proteinExistence type="predicted"/>
<keyword evidence="1" id="KW-0472">Membrane</keyword>
<keyword evidence="1" id="KW-1133">Transmembrane helix</keyword>
<gene>
    <name evidence="2" type="ORF">DR999_PMT05709</name>
</gene>
<dbReference type="EMBL" id="QXTE01000036">
    <property type="protein sequence ID" value="TFK11114.1"/>
    <property type="molecule type" value="Genomic_DNA"/>
</dbReference>
<accession>A0A4D9EZF2</accession>
<evidence type="ECO:0000313" key="2">
    <source>
        <dbReference type="EMBL" id="TFK11114.1"/>
    </source>
</evidence>
<evidence type="ECO:0000313" key="3">
    <source>
        <dbReference type="Proteomes" id="UP000297703"/>
    </source>
</evidence>
<dbReference type="AlphaFoldDB" id="A0A4D9EZF2"/>
<reference evidence="2 3" key="2">
    <citation type="submission" date="2019-04" db="EMBL/GenBank/DDBJ databases">
        <title>The genome sequence of big-headed turtle.</title>
        <authorList>
            <person name="Gong S."/>
        </authorList>
    </citation>
    <scope>NUCLEOTIDE SEQUENCE [LARGE SCALE GENOMIC DNA]</scope>
    <source>
        <strain evidence="2">DO16091913</strain>
        <tissue evidence="2">Muscle</tissue>
    </source>
</reference>
<name>A0A4D9EZF2_9SAUR</name>
<sequence>MKFGLLGVHLSSYSSETSADDIFLLFCLFGCMYFTCCALKKSYHIVYSLKTNKPHSPLSLLPKIRLLFMDKYYEQLLGTNAMRNSSFINYIFFYSRKTEQ</sequence>
<keyword evidence="1" id="KW-0812">Transmembrane</keyword>
<protein>
    <submittedName>
        <fullName evidence="2">Angiotensin-converting enzyme</fullName>
    </submittedName>
</protein>